<evidence type="ECO:0000256" key="1">
    <source>
        <dbReference type="SAM" id="Phobius"/>
    </source>
</evidence>
<keyword evidence="1" id="KW-1133">Transmembrane helix</keyword>
<dbReference type="InterPro" id="IPR029044">
    <property type="entry name" value="Nucleotide-diphossugar_trans"/>
</dbReference>
<dbReference type="SUPFAM" id="SSF53448">
    <property type="entry name" value="Nucleotide-diphospho-sugar transferases"/>
    <property type="match status" value="1"/>
</dbReference>
<dbReference type="PANTHER" id="PTHR43685">
    <property type="entry name" value="GLYCOSYLTRANSFERASE"/>
    <property type="match status" value="1"/>
</dbReference>
<keyword evidence="4" id="KW-1185">Reference proteome</keyword>
<name>A0A328VKC7_9CHLR</name>
<dbReference type="Gene3D" id="3.90.550.10">
    <property type="entry name" value="Spore Coat Polysaccharide Biosynthesis Protein SpsA, Chain A"/>
    <property type="match status" value="1"/>
</dbReference>
<evidence type="ECO:0000313" key="4">
    <source>
        <dbReference type="Proteomes" id="UP000248706"/>
    </source>
</evidence>
<organism evidence="3 4">
    <name type="scientific">Thermogemmatispora tikiterensis</name>
    <dbReference type="NCBI Taxonomy" id="1825093"/>
    <lineage>
        <taxon>Bacteria</taxon>
        <taxon>Bacillati</taxon>
        <taxon>Chloroflexota</taxon>
        <taxon>Ktedonobacteria</taxon>
        <taxon>Thermogemmatisporales</taxon>
        <taxon>Thermogemmatisporaceae</taxon>
        <taxon>Thermogemmatispora</taxon>
    </lineage>
</organism>
<dbReference type="AlphaFoldDB" id="A0A328VKC7"/>
<accession>A0A328VKC7</accession>
<dbReference type="RefSeq" id="WP_112430364.1">
    <property type="nucleotide sequence ID" value="NZ_MCIF01000002.1"/>
</dbReference>
<evidence type="ECO:0000259" key="2">
    <source>
        <dbReference type="Pfam" id="PF00535"/>
    </source>
</evidence>
<feature type="transmembrane region" description="Helical" evidence="1">
    <location>
        <begin position="6"/>
        <end position="24"/>
    </location>
</feature>
<dbReference type="CDD" id="cd00761">
    <property type="entry name" value="Glyco_tranf_GTA_type"/>
    <property type="match status" value="1"/>
</dbReference>
<dbReference type="OrthoDB" id="9800276at2"/>
<keyword evidence="1" id="KW-0472">Membrane</keyword>
<dbReference type="EMBL" id="MCIF01000002">
    <property type="protein sequence ID" value="RAQ96632.1"/>
    <property type="molecule type" value="Genomic_DNA"/>
</dbReference>
<sequence length="482" mass="53785">MKLSQFFLQLQLFFLLFVALVAFWQRHRIKKGIKELTTLDEAPLPEPPPHVSIILPVRNEEAHIDNCLASLLAQDYPNFEVLVIDDGSTDATPARLAEWRQRDPRLHVYRIEELPAGWAGKAHALHTGVTLTQGEWLLFTDADTRHAPQTLRRAVAHAIAHRLDLLTLFTDTRLPGAAARLLTAIGATLLAMLATPGEMRNPHQPTRVLAVGQYLLVRRSAYLACGGYSAPELRSTFSDDLTLAWYLKRHGCREDIVAERGLVFNDQWTTWKSAWEGMRKSNYGLVASSPLLGVVLGLALILYGLLPPVTLVHQLWPRRRQARQQPQGQRDHLSLLTRALAALALFFQIDTKRRFEREYRLPCAWSLTAPAGWVTFGLLMLDTTRLVLKGRGATWKGRTAPPQHHAVHPLAFMGQVLERLHTGRGGTRPFSCRAHYLTGLCNGETLSSSFLAAQRLSVPDRAGSRLAALARSTHAQGDAAAR</sequence>
<feature type="domain" description="Glycosyltransferase 2-like" evidence="2">
    <location>
        <begin position="52"/>
        <end position="168"/>
    </location>
</feature>
<evidence type="ECO:0000313" key="3">
    <source>
        <dbReference type="EMBL" id="RAQ96632.1"/>
    </source>
</evidence>
<reference evidence="3 4" key="1">
    <citation type="submission" date="2016-08" db="EMBL/GenBank/DDBJ databases">
        <title>Analysis of Carbohydrate Active Enzymes in Thermogemmatispora T81 Reveals Carbohydrate Degradation Ability.</title>
        <authorList>
            <person name="Tomazini A."/>
            <person name="Lal S."/>
            <person name="Stott M."/>
            <person name="Henrissat B."/>
            <person name="Polikarpov I."/>
            <person name="Sparling R."/>
            <person name="Levin D.B."/>
        </authorList>
    </citation>
    <scope>NUCLEOTIDE SEQUENCE [LARGE SCALE GENOMIC DNA]</scope>
    <source>
        <strain evidence="3 4">T81</strain>
    </source>
</reference>
<comment type="caution">
    <text evidence="3">The sequence shown here is derived from an EMBL/GenBank/DDBJ whole genome shotgun (WGS) entry which is preliminary data.</text>
</comment>
<feature type="transmembrane region" description="Helical" evidence="1">
    <location>
        <begin position="291"/>
        <end position="312"/>
    </location>
</feature>
<proteinExistence type="predicted"/>
<keyword evidence="1" id="KW-0812">Transmembrane</keyword>
<gene>
    <name evidence="3" type="ORF">A4R35_13900</name>
</gene>
<protein>
    <recommendedName>
        <fullName evidence="2">Glycosyltransferase 2-like domain-containing protein</fullName>
    </recommendedName>
</protein>
<dbReference type="PANTHER" id="PTHR43685:SF2">
    <property type="entry name" value="GLYCOSYLTRANSFERASE 2-LIKE DOMAIN-CONTAINING PROTEIN"/>
    <property type="match status" value="1"/>
</dbReference>
<dbReference type="InterPro" id="IPR050834">
    <property type="entry name" value="Glycosyltransf_2"/>
</dbReference>
<dbReference type="Pfam" id="PF00535">
    <property type="entry name" value="Glycos_transf_2"/>
    <property type="match status" value="1"/>
</dbReference>
<dbReference type="InterPro" id="IPR001173">
    <property type="entry name" value="Glyco_trans_2-like"/>
</dbReference>
<dbReference type="Proteomes" id="UP000248706">
    <property type="component" value="Unassembled WGS sequence"/>
</dbReference>